<dbReference type="RefSeq" id="WP_169595047.1">
    <property type="nucleotide sequence ID" value="NZ_JABBGK010000006.1"/>
</dbReference>
<proteinExistence type="predicted"/>
<evidence type="ECO:0000313" key="3">
    <source>
        <dbReference type="Proteomes" id="UP000541470"/>
    </source>
</evidence>
<dbReference type="Gene3D" id="1.25.40.10">
    <property type="entry name" value="Tetratricopeptide repeat domain"/>
    <property type="match status" value="2"/>
</dbReference>
<name>A0A7Y0AZS9_9HYPH</name>
<feature type="chain" id="PRO_5030679635" description="Tetratricopeptide repeat protein" evidence="1">
    <location>
        <begin position="27"/>
        <end position="680"/>
    </location>
</feature>
<comment type="caution">
    <text evidence="2">The sequence shown here is derived from an EMBL/GenBank/DDBJ whole genome shotgun (WGS) entry which is preliminary data.</text>
</comment>
<gene>
    <name evidence="2" type="ORF">HHL25_20270</name>
</gene>
<organism evidence="2 3">
    <name type="scientific">Rhizobium terricola</name>
    <dbReference type="NCBI Taxonomy" id="2728849"/>
    <lineage>
        <taxon>Bacteria</taxon>
        <taxon>Pseudomonadati</taxon>
        <taxon>Pseudomonadota</taxon>
        <taxon>Alphaproteobacteria</taxon>
        <taxon>Hyphomicrobiales</taxon>
        <taxon>Rhizobiaceae</taxon>
        <taxon>Rhizobium/Agrobacterium group</taxon>
        <taxon>Rhizobium</taxon>
    </lineage>
</organism>
<sequence length="680" mass="73696">MNHRQTLRIALVTSVLTLPIAAPAIAGSTPSLFDAGEPAPASVAAATPSASVPAGPDAVELAALYYYAKEGEVRRVEAETQRLQAKYPGFAPPSDLYAQDTGPKVDEAPLWALYEKGDFAGIETELARLAAANAGWQPSEDFTVKLERRKLRQSIEDAASAHNWDRVIAAAGALDPATETEIDLLWHLLDAYREKNMSAPMVTVYRGILMREGDRRLSDDMLVTTLQKALNDFPVADLKAAIERFSAGSLTMAARLEPLRLDLVRREVAEFTNASGDTDKVPDGEVIALEKAAMDAKSTADFGLLGWYRLKTGQPIVAENWFGRAVDIEPTIETVQGLYSALSAQNKAEAAYALAVRHLALIAADSDFVMAALSPRFGKPELGDIDAAVVAAYATAIQSSHAAKHAEVIGWYAYNSRQFAPAEAWFEKSFEWEKGPDSLKGLLLARQQGGDKAGVKALREQYASAYPQMFEALKSAVAPSGRGRSDVASAVPVREADYLAAFRAKRFGDCIDKLRAREAAGSLDANASLVKGWCHLELNHLTEARGAFLAALHGKGQAGEDAAYGLSLTLLRTGLTGEASTIVGAYPMSAKRDKELRAEIYWQQARASFDAGRYQQTLDALNARFQIAPETGGITQMRAWSHYHLGHLAEARKLFERADMVMSDSANRRALAIIRERLGG</sequence>
<dbReference type="Proteomes" id="UP000541470">
    <property type="component" value="Unassembled WGS sequence"/>
</dbReference>
<keyword evidence="1" id="KW-0732">Signal</keyword>
<evidence type="ECO:0000256" key="1">
    <source>
        <dbReference type="SAM" id="SignalP"/>
    </source>
</evidence>
<reference evidence="2 3" key="1">
    <citation type="submission" date="2020-04" db="EMBL/GenBank/DDBJ databases">
        <title>Rhizobium sp. S-51 isolated from soil.</title>
        <authorList>
            <person name="Dahal R.H."/>
        </authorList>
    </citation>
    <scope>NUCLEOTIDE SEQUENCE [LARGE SCALE GENOMIC DNA]</scope>
    <source>
        <strain evidence="2 3">S-51</strain>
    </source>
</reference>
<evidence type="ECO:0008006" key="4">
    <source>
        <dbReference type="Google" id="ProtNLM"/>
    </source>
</evidence>
<accession>A0A7Y0AZS9</accession>
<dbReference type="EMBL" id="JABBGK010000006">
    <property type="protein sequence ID" value="NML76474.1"/>
    <property type="molecule type" value="Genomic_DNA"/>
</dbReference>
<dbReference type="SUPFAM" id="SSF48452">
    <property type="entry name" value="TPR-like"/>
    <property type="match status" value="1"/>
</dbReference>
<dbReference type="InterPro" id="IPR011990">
    <property type="entry name" value="TPR-like_helical_dom_sf"/>
</dbReference>
<evidence type="ECO:0000313" key="2">
    <source>
        <dbReference type="EMBL" id="NML76474.1"/>
    </source>
</evidence>
<keyword evidence="3" id="KW-1185">Reference proteome</keyword>
<protein>
    <recommendedName>
        <fullName evidence="4">Tetratricopeptide repeat protein</fullName>
    </recommendedName>
</protein>
<dbReference type="AlphaFoldDB" id="A0A7Y0AZS9"/>
<feature type="signal peptide" evidence="1">
    <location>
        <begin position="1"/>
        <end position="26"/>
    </location>
</feature>